<protein>
    <submittedName>
        <fullName evidence="2">Uncharacterized protein</fullName>
    </submittedName>
</protein>
<dbReference type="EMBL" id="JAPCWZ010000009">
    <property type="protein sequence ID" value="KAK8851472.1"/>
    <property type="molecule type" value="Genomic_DNA"/>
</dbReference>
<evidence type="ECO:0000313" key="2">
    <source>
        <dbReference type="EMBL" id="KAK8851472.1"/>
    </source>
</evidence>
<keyword evidence="3" id="KW-1185">Reference proteome</keyword>
<reference evidence="2 3" key="1">
    <citation type="journal article" date="2024" name="IMA Fungus">
        <title>Apiospora arundinis, a panoply of carbohydrate-active enzymes and secondary metabolites.</title>
        <authorList>
            <person name="Sorensen T."/>
            <person name="Petersen C."/>
            <person name="Muurmann A.T."/>
            <person name="Christiansen J.V."/>
            <person name="Brundto M.L."/>
            <person name="Overgaard C.K."/>
            <person name="Boysen A.T."/>
            <person name="Wollenberg R.D."/>
            <person name="Larsen T.O."/>
            <person name="Sorensen J.L."/>
            <person name="Nielsen K.L."/>
            <person name="Sondergaard T.E."/>
        </authorList>
    </citation>
    <scope>NUCLEOTIDE SEQUENCE [LARGE SCALE GENOMIC DNA]</scope>
    <source>
        <strain evidence="2 3">AAU 773</strain>
    </source>
</reference>
<sequence length="70" mass="7418">MGDINTDMLEGIPGFAVDLKSSREEETEGEQERLAEVVADESQGERPREIKPGTQSEGGSHGSDAGLACL</sequence>
<feature type="compositionally biased region" description="Basic and acidic residues" evidence="1">
    <location>
        <begin position="20"/>
        <end position="35"/>
    </location>
</feature>
<evidence type="ECO:0000256" key="1">
    <source>
        <dbReference type="SAM" id="MobiDB-lite"/>
    </source>
</evidence>
<accession>A0ABR2HRY5</accession>
<proteinExistence type="predicted"/>
<organism evidence="2 3">
    <name type="scientific">Apiospora arundinis</name>
    <dbReference type="NCBI Taxonomy" id="335852"/>
    <lineage>
        <taxon>Eukaryota</taxon>
        <taxon>Fungi</taxon>
        <taxon>Dikarya</taxon>
        <taxon>Ascomycota</taxon>
        <taxon>Pezizomycotina</taxon>
        <taxon>Sordariomycetes</taxon>
        <taxon>Xylariomycetidae</taxon>
        <taxon>Amphisphaeriales</taxon>
        <taxon>Apiosporaceae</taxon>
        <taxon>Apiospora</taxon>
    </lineage>
</organism>
<comment type="caution">
    <text evidence="2">The sequence shown here is derived from an EMBL/GenBank/DDBJ whole genome shotgun (WGS) entry which is preliminary data.</text>
</comment>
<evidence type="ECO:0000313" key="3">
    <source>
        <dbReference type="Proteomes" id="UP001390339"/>
    </source>
</evidence>
<gene>
    <name evidence="2" type="ORF">PGQ11_013951</name>
</gene>
<feature type="region of interest" description="Disordered" evidence="1">
    <location>
        <begin position="1"/>
        <end position="70"/>
    </location>
</feature>
<dbReference type="Proteomes" id="UP001390339">
    <property type="component" value="Unassembled WGS sequence"/>
</dbReference>
<name>A0ABR2HRY5_9PEZI</name>